<keyword evidence="4" id="KW-1185">Reference proteome</keyword>
<feature type="signal peptide" evidence="2">
    <location>
        <begin position="1"/>
        <end position="18"/>
    </location>
</feature>
<proteinExistence type="predicted"/>
<evidence type="ECO:0000256" key="2">
    <source>
        <dbReference type="SAM" id="SignalP"/>
    </source>
</evidence>
<evidence type="ECO:0000313" key="4">
    <source>
        <dbReference type="Proteomes" id="UP000008963"/>
    </source>
</evidence>
<protein>
    <submittedName>
        <fullName evidence="3">Exported protein</fullName>
    </submittedName>
</protein>
<dbReference type="KEGG" id="bmx:BMS_0746"/>
<keyword evidence="2" id="KW-0732">Signal</keyword>
<dbReference type="Proteomes" id="UP000008963">
    <property type="component" value="Chromosome"/>
</dbReference>
<feature type="chain" id="PRO_5003154602" evidence="2">
    <location>
        <begin position="19"/>
        <end position="388"/>
    </location>
</feature>
<name>E1X5T3_HALMS</name>
<feature type="compositionally biased region" description="Acidic residues" evidence="1">
    <location>
        <begin position="322"/>
        <end position="353"/>
    </location>
</feature>
<dbReference type="PATRIC" id="fig|862908.3.peg.718"/>
<dbReference type="STRING" id="862908.BMS_0746"/>
<reference evidence="4" key="1">
    <citation type="journal article" date="2013" name="ISME J.">
        <title>A small predatory core genome in the divergent marine Bacteriovorax marinus SJ and the terrestrial Bdellovibrio bacteriovorus.</title>
        <authorList>
            <person name="Crossman L.C."/>
            <person name="Chen H."/>
            <person name="Cerdeno-Tarraga A.M."/>
            <person name="Brooks K."/>
            <person name="Quail M.A."/>
            <person name="Pineiro S.A."/>
            <person name="Hobley L."/>
            <person name="Sockett R.E."/>
            <person name="Bentley S.D."/>
            <person name="Parkhill J."/>
            <person name="Williams H.N."/>
            <person name="Stine O.C."/>
        </authorList>
    </citation>
    <scope>NUCLEOTIDE SEQUENCE [LARGE SCALE GENOMIC DNA]</scope>
    <source>
        <strain evidence="4">ATCC BAA-682 / DSM 15412 / SJ</strain>
    </source>
</reference>
<dbReference type="EMBL" id="FQ312005">
    <property type="protein sequence ID" value="CBW25650.1"/>
    <property type="molecule type" value="Genomic_DNA"/>
</dbReference>
<dbReference type="AlphaFoldDB" id="E1X5T3"/>
<dbReference type="HOGENOM" id="CLU_711266_0_0_7"/>
<feature type="region of interest" description="Disordered" evidence="1">
    <location>
        <begin position="297"/>
        <end position="360"/>
    </location>
</feature>
<organism evidence="3 4">
    <name type="scientific">Halobacteriovorax marinus (strain ATCC BAA-682 / DSM 15412 / SJ)</name>
    <name type="common">Bacteriovorax marinus</name>
    <dbReference type="NCBI Taxonomy" id="862908"/>
    <lineage>
        <taxon>Bacteria</taxon>
        <taxon>Pseudomonadati</taxon>
        <taxon>Bdellovibrionota</taxon>
        <taxon>Bacteriovoracia</taxon>
        <taxon>Bacteriovoracales</taxon>
        <taxon>Halobacteriovoraceae</taxon>
        <taxon>Halobacteriovorax</taxon>
    </lineage>
</organism>
<evidence type="ECO:0000313" key="3">
    <source>
        <dbReference type="EMBL" id="CBW25650.1"/>
    </source>
</evidence>
<sequence>MNKQILIIMLLLTASAFAETTAGNLQLFNVGSGNSRGEYLEFNESKPSLKREISALRYFSADLEMDKDIAIRGIKQVALVINHTSNGEVSFQAAFHSIKESVVKSGVHDGLIIPALNLIDSYIVNGRKDLVANLSPVISGLNPKIGSLLRSNLNLETEFDIRSELQQKLSLVDSADFSDMESEEEFSRNFGLTSTVNPDFNEVNIEFFRTETVRTLGENTRGPREFEGDNNTDIEVFANPSGRGPIMGERVSSGNACMRGCIGGFVGGGFAGIPAGIPGIVFGGIGGGIAGCVSSCGGGSPEETPPVSTPHIDNPPTIVEPPVEDTPDDEVPEDETPDEEPEDDDNPDDDGDEDSRGFGLFSLREFEENNFMNNVRIRNNIRFNEQGL</sequence>
<dbReference type="RefSeq" id="WP_014243436.1">
    <property type="nucleotide sequence ID" value="NC_016620.1"/>
</dbReference>
<gene>
    <name evidence="3" type="ordered locus">BMS_0746</name>
</gene>
<accession>E1X5T3</accession>
<evidence type="ECO:0000256" key="1">
    <source>
        <dbReference type="SAM" id="MobiDB-lite"/>
    </source>
</evidence>